<name>A0ABV7MPE0_9HYPH</name>
<proteinExistence type="predicted"/>
<evidence type="ECO:0000313" key="2">
    <source>
        <dbReference type="EMBL" id="MFC3322994.1"/>
    </source>
</evidence>
<gene>
    <name evidence="2" type="ORF">ACFOJ9_14560</name>
</gene>
<sequence>MTGTKHPKWKKPSDADLANNPGIGTSKGTIKEGDELELEGENTVEGDVENDTTASGGINPRQKVRTNKLHAVLHRCDQPTPKE</sequence>
<reference evidence="3" key="1">
    <citation type="journal article" date="2019" name="Int. J. Syst. Evol. Microbiol.">
        <title>The Global Catalogue of Microorganisms (GCM) 10K type strain sequencing project: providing services to taxonomists for standard genome sequencing and annotation.</title>
        <authorList>
            <consortium name="The Broad Institute Genomics Platform"/>
            <consortium name="The Broad Institute Genome Sequencing Center for Infectious Disease"/>
            <person name="Wu L."/>
            <person name="Ma J."/>
        </authorList>
    </citation>
    <scope>NUCLEOTIDE SEQUENCE [LARGE SCALE GENOMIC DNA]</scope>
    <source>
        <strain evidence="3">ICMP 19515</strain>
    </source>
</reference>
<accession>A0ABV7MPE0</accession>
<dbReference type="Proteomes" id="UP001595648">
    <property type="component" value="Unassembled WGS sequence"/>
</dbReference>
<evidence type="ECO:0000313" key="3">
    <source>
        <dbReference type="Proteomes" id="UP001595648"/>
    </source>
</evidence>
<protein>
    <submittedName>
        <fullName evidence="2">Uncharacterized protein</fullName>
    </submittedName>
</protein>
<feature type="region of interest" description="Disordered" evidence="1">
    <location>
        <begin position="1"/>
        <end position="66"/>
    </location>
</feature>
<comment type="caution">
    <text evidence="2">The sequence shown here is derived from an EMBL/GenBank/DDBJ whole genome shotgun (WGS) entry which is preliminary data.</text>
</comment>
<feature type="compositionally biased region" description="Basic residues" evidence="1">
    <location>
        <begin position="1"/>
        <end position="10"/>
    </location>
</feature>
<keyword evidence="3" id="KW-1185">Reference proteome</keyword>
<dbReference type="EMBL" id="JBHRVD010000001">
    <property type="protein sequence ID" value="MFC3322994.1"/>
    <property type="molecule type" value="Genomic_DNA"/>
</dbReference>
<dbReference type="RefSeq" id="WP_378979491.1">
    <property type="nucleotide sequence ID" value="NZ_JBHRVD010000001.1"/>
</dbReference>
<evidence type="ECO:0000256" key="1">
    <source>
        <dbReference type="SAM" id="MobiDB-lite"/>
    </source>
</evidence>
<organism evidence="2 3">
    <name type="scientific">Mesorhizobium cantuariense</name>
    <dbReference type="NCBI Taxonomy" id="1300275"/>
    <lineage>
        <taxon>Bacteria</taxon>
        <taxon>Pseudomonadati</taxon>
        <taxon>Pseudomonadota</taxon>
        <taxon>Alphaproteobacteria</taxon>
        <taxon>Hyphomicrobiales</taxon>
        <taxon>Phyllobacteriaceae</taxon>
        <taxon>Mesorhizobium</taxon>
    </lineage>
</organism>
<feature type="compositionally biased region" description="Acidic residues" evidence="1">
    <location>
        <begin position="34"/>
        <end position="50"/>
    </location>
</feature>